<evidence type="ECO:0000256" key="3">
    <source>
        <dbReference type="ARBA" id="ARBA00023004"/>
    </source>
</evidence>
<keyword evidence="2" id="KW-0479">Metal-binding</keyword>
<dbReference type="InterPro" id="IPR009061">
    <property type="entry name" value="DNA-bd_dom_put_sf"/>
</dbReference>
<dbReference type="Gene3D" id="1.10.1660.10">
    <property type="match status" value="1"/>
</dbReference>
<proteinExistence type="predicted"/>
<dbReference type="Pfam" id="PF09278">
    <property type="entry name" value="MerR-DNA-bind"/>
    <property type="match status" value="1"/>
</dbReference>
<dbReference type="PROSITE" id="PS50937">
    <property type="entry name" value="HTH_MERR_2"/>
    <property type="match status" value="1"/>
</dbReference>
<evidence type="ECO:0000313" key="9">
    <source>
        <dbReference type="EMBL" id="SOH93442.1"/>
    </source>
</evidence>
<keyword evidence="10" id="KW-1185">Reference proteome</keyword>
<dbReference type="GO" id="GO:0006979">
    <property type="term" value="P:response to oxidative stress"/>
    <property type="evidence" value="ECO:0007669"/>
    <property type="project" value="InterPro"/>
</dbReference>
<feature type="domain" description="HTH merR-type" evidence="8">
    <location>
        <begin position="7"/>
        <end position="75"/>
    </location>
</feature>
<accession>A0A2C9CQB5</accession>
<dbReference type="CDD" id="cd01110">
    <property type="entry name" value="HTH_SoxR"/>
    <property type="match status" value="1"/>
</dbReference>
<keyword evidence="3" id="KW-0408">Iron</keyword>
<keyword evidence="4" id="KW-0411">Iron-sulfur</keyword>
<dbReference type="EMBL" id="OCTN01000002">
    <property type="protein sequence ID" value="SOH93442.1"/>
    <property type="molecule type" value="Genomic_DNA"/>
</dbReference>
<dbReference type="NCBIfam" id="TIGR01950">
    <property type="entry name" value="SoxR"/>
    <property type="match status" value="1"/>
</dbReference>
<dbReference type="PANTHER" id="PTHR30204">
    <property type="entry name" value="REDOX-CYCLING DRUG-SENSING TRANSCRIPTIONAL ACTIVATOR SOXR"/>
    <property type="match status" value="1"/>
</dbReference>
<evidence type="ECO:0000256" key="2">
    <source>
        <dbReference type="ARBA" id="ARBA00022723"/>
    </source>
</evidence>
<organism evidence="9 10">
    <name type="scientific">Pontivivens marinum</name>
    <dbReference type="NCBI Taxonomy" id="1690039"/>
    <lineage>
        <taxon>Bacteria</taxon>
        <taxon>Pseudomonadati</taxon>
        <taxon>Pseudomonadota</taxon>
        <taxon>Alphaproteobacteria</taxon>
        <taxon>Rhodobacterales</taxon>
        <taxon>Paracoccaceae</taxon>
        <taxon>Pontivivens</taxon>
    </lineage>
</organism>
<dbReference type="PRINTS" id="PR00040">
    <property type="entry name" value="HTHMERR"/>
</dbReference>
<evidence type="ECO:0000256" key="4">
    <source>
        <dbReference type="ARBA" id="ARBA00023014"/>
    </source>
</evidence>
<dbReference type="SUPFAM" id="SSF46955">
    <property type="entry name" value="Putative DNA-binding domain"/>
    <property type="match status" value="1"/>
</dbReference>
<dbReference type="GO" id="GO:0003700">
    <property type="term" value="F:DNA-binding transcription factor activity"/>
    <property type="evidence" value="ECO:0007669"/>
    <property type="project" value="InterPro"/>
</dbReference>
<dbReference type="Pfam" id="PF00376">
    <property type="entry name" value="MerR"/>
    <property type="match status" value="1"/>
</dbReference>
<dbReference type="InterPro" id="IPR000551">
    <property type="entry name" value="MerR-type_HTH_dom"/>
</dbReference>
<dbReference type="GO" id="GO:0046872">
    <property type="term" value="F:metal ion binding"/>
    <property type="evidence" value="ECO:0007669"/>
    <property type="project" value="UniProtKB-KW"/>
</dbReference>
<dbReference type="GO" id="GO:0051537">
    <property type="term" value="F:2 iron, 2 sulfur cluster binding"/>
    <property type="evidence" value="ECO:0007669"/>
    <property type="project" value="UniProtKB-KW"/>
</dbReference>
<dbReference type="InterPro" id="IPR015358">
    <property type="entry name" value="Tscrpt_reg_MerR_DNA-bd"/>
</dbReference>
<dbReference type="InterPro" id="IPR047057">
    <property type="entry name" value="MerR_fam"/>
</dbReference>
<evidence type="ECO:0000313" key="10">
    <source>
        <dbReference type="Proteomes" id="UP000220034"/>
    </source>
</evidence>
<dbReference type="GO" id="GO:0003677">
    <property type="term" value="F:DNA binding"/>
    <property type="evidence" value="ECO:0007669"/>
    <property type="project" value="UniProtKB-KW"/>
</dbReference>
<name>A0A2C9CQB5_9RHOB</name>
<keyword evidence="6" id="KW-0238">DNA-binding</keyword>
<dbReference type="InterPro" id="IPR010211">
    <property type="entry name" value="Redox-sen_tscrpt-act_SoxR"/>
</dbReference>
<dbReference type="RefSeq" id="WP_219617992.1">
    <property type="nucleotide sequence ID" value="NZ_OCTN01000002.1"/>
</dbReference>
<keyword evidence="7" id="KW-0804">Transcription</keyword>
<reference evidence="10" key="1">
    <citation type="submission" date="2017-09" db="EMBL/GenBank/DDBJ databases">
        <authorList>
            <person name="Varghese N."/>
            <person name="Submissions S."/>
        </authorList>
    </citation>
    <scope>NUCLEOTIDE SEQUENCE [LARGE SCALE GENOMIC DNA]</scope>
    <source>
        <strain evidence="10">C7</strain>
    </source>
</reference>
<evidence type="ECO:0000259" key="8">
    <source>
        <dbReference type="PROSITE" id="PS50937"/>
    </source>
</evidence>
<dbReference type="PANTHER" id="PTHR30204:SF0">
    <property type="entry name" value="REDOX-SENSITIVE TRANSCRIPTIONAL ACTIVATOR SOXR"/>
    <property type="match status" value="1"/>
</dbReference>
<dbReference type="AlphaFoldDB" id="A0A2C9CQB5"/>
<dbReference type="Proteomes" id="UP000220034">
    <property type="component" value="Unassembled WGS sequence"/>
</dbReference>
<evidence type="ECO:0000256" key="6">
    <source>
        <dbReference type="ARBA" id="ARBA00023125"/>
    </source>
</evidence>
<protein>
    <submittedName>
        <fullName evidence="9">MerR family transcriptional regulator, redox-sensitive transcriptional activator SoxR</fullName>
    </submittedName>
</protein>
<evidence type="ECO:0000256" key="7">
    <source>
        <dbReference type="ARBA" id="ARBA00023163"/>
    </source>
</evidence>
<gene>
    <name evidence="9" type="ORF">SAMN06273572_102118</name>
</gene>
<sequence>MAKVPIELSVGQLSKRSGLPVSTLHYYEAEGLIAANRTAANHRRYPRAVLRRVAIIKAAQRLGLPLSAIRQAMATLPDGRTPNARDWEAMSQIWRDELNERIARLTVLRDDLGRCIGCGCLSVDRCPLINDGDKLGDEGAGPRTLDPL</sequence>
<keyword evidence="5" id="KW-0805">Transcription regulation</keyword>
<dbReference type="SMART" id="SM00422">
    <property type="entry name" value="HTH_MERR"/>
    <property type="match status" value="1"/>
</dbReference>
<evidence type="ECO:0000256" key="1">
    <source>
        <dbReference type="ARBA" id="ARBA00022714"/>
    </source>
</evidence>
<evidence type="ECO:0000256" key="5">
    <source>
        <dbReference type="ARBA" id="ARBA00023015"/>
    </source>
</evidence>
<keyword evidence="1" id="KW-0001">2Fe-2S</keyword>